<organism evidence="1 2">
    <name type="scientific">Desulfosoma caldarium</name>
    <dbReference type="NCBI Taxonomy" id="610254"/>
    <lineage>
        <taxon>Bacteria</taxon>
        <taxon>Pseudomonadati</taxon>
        <taxon>Thermodesulfobacteriota</taxon>
        <taxon>Syntrophobacteria</taxon>
        <taxon>Syntrophobacterales</taxon>
        <taxon>Syntrophobacteraceae</taxon>
        <taxon>Desulfosoma</taxon>
    </lineage>
</organism>
<gene>
    <name evidence="1" type="ORF">EDC27_0386</name>
</gene>
<dbReference type="RefSeq" id="WP_148045641.1">
    <property type="nucleotide sequence ID" value="NZ_RJVA01000009.1"/>
</dbReference>
<comment type="caution">
    <text evidence="1">The sequence shown here is derived from an EMBL/GenBank/DDBJ whole genome shotgun (WGS) entry which is preliminary data.</text>
</comment>
<evidence type="ECO:0000313" key="2">
    <source>
        <dbReference type="Proteomes" id="UP000276223"/>
    </source>
</evidence>
<reference evidence="1 2" key="1">
    <citation type="submission" date="2018-11" db="EMBL/GenBank/DDBJ databases">
        <title>Genomic Encyclopedia of Type Strains, Phase IV (KMG-IV): sequencing the most valuable type-strain genomes for metagenomic binning, comparative biology and taxonomic classification.</title>
        <authorList>
            <person name="Goeker M."/>
        </authorList>
    </citation>
    <scope>NUCLEOTIDE SEQUENCE [LARGE SCALE GENOMIC DNA]</scope>
    <source>
        <strain evidence="1 2">DSM 22027</strain>
    </source>
</reference>
<dbReference type="Proteomes" id="UP000276223">
    <property type="component" value="Unassembled WGS sequence"/>
</dbReference>
<dbReference type="EMBL" id="RJVA01000009">
    <property type="protein sequence ID" value="ROR03129.1"/>
    <property type="molecule type" value="Genomic_DNA"/>
</dbReference>
<protein>
    <submittedName>
        <fullName evidence="1">Uncharacterized protein</fullName>
    </submittedName>
</protein>
<keyword evidence="2" id="KW-1185">Reference proteome</keyword>
<name>A0A3N1VM50_9BACT</name>
<evidence type="ECO:0000313" key="1">
    <source>
        <dbReference type="EMBL" id="ROR03129.1"/>
    </source>
</evidence>
<dbReference type="AlphaFoldDB" id="A0A3N1VM50"/>
<proteinExistence type="predicted"/>
<accession>A0A3N1VM50</accession>
<sequence>MDVGLQTFGYGGVLRTSIQRLPGRIRLRYFSETVPSYPGCARKDTAPDVWLLDLNAVGKDCLFPKLDLMAAVNVLPRSPSAITY</sequence>